<accession>A0ACB6REM1</accession>
<gene>
    <name evidence="1" type="ORF">BDR25DRAFT_249776</name>
</gene>
<keyword evidence="2" id="KW-1185">Reference proteome</keyword>
<name>A0ACB6REM1_9PLEO</name>
<evidence type="ECO:0000313" key="1">
    <source>
        <dbReference type="EMBL" id="KAF2477646.1"/>
    </source>
</evidence>
<evidence type="ECO:0000313" key="2">
    <source>
        <dbReference type="Proteomes" id="UP000799755"/>
    </source>
</evidence>
<dbReference type="Proteomes" id="UP000799755">
    <property type="component" value="Unassembled WGS sequence"/>
</dbReference>
<comment type="caution">
    <text evidence="1">The sequence shown here is derived from an EMBL/GenBank/DDBJ whole genome shotgun (WGS) entry which is preliminary data.</text>
</comment>
<protein>
    <submittedName>
        <fullName evidence="1">Aldo/keto reductase</fullName>
    </submittedName>
</protein>
<reference evidence="1" key="1">
    <citation type="journal article" date="2020" name="Stud. Mycol.">
        <title>101 Dothideomycetes genomes: a test case for predicting lifestyles and emergence of pathogens.</title>
        <authorList>
            <person name="Haridas S."/>
            <person name="Albert R."/>
            <person name="Binder M."/>
            <person name="Bloem J."/>
            <person name="Labutti K."/>
            <person name="Salamov A."/>
            <person name="Andreopoulos B."/>
            <person name="Baker S."/>
            <person name="Barry K."/>
            <person name="Bills G."/>
            <person name="Bluhm B."/>
            <person name="Cannon C."/>
            <person name="Castanera R."/>
            <person name="Culley D."/>
            <person name="Daum C."/>
            <person name="Ezra D."/>
            <person name="Gonzalez J."/>
            <person name="Henrissat B."/>
            <person name="Kuo A."/>
            <person name="Liang C."/>
            <person name="Lipzen A."/>
            <person name="Lutzoni F."/>
            <person name="Magnuson J."/>
            <person name="Mondo S."/>
            <person name="Nolan M."/>
            <person name="Ohm R."/>
            <person name="Pangilinan J."/>
            <person name="Park H.-J."/>
            <person name="Ramirez L."/>
            <person name="Alfaro M."/>
            <person name="Sun H."/>
            <person name="Tritt A."/>
            <person name="Yoshinaga Y."/>
            <person name="Zwiers L.-H."/>
            <person name="Turgeon B."/>
            <person name="Goodwin S."/>
            <person name="Spatafora J."/>
            <person name="Crous P."/>
            <person name="Grigoriev I."/>
        </authorList>
    </citation>
    <scope>NUCLEOTIDE SEQUENCE</scope>
    <source>
        <strain evidence="1">ATCC 200398</strain>
    </source>
</reference>
<proteinExistence type="predicted"/>
<organism evidence="1 2">
    <name type="scientific">Lindgomyces ingoldianus</name>
    <dbReference type="NCBI Taxonomy" id="673940"/>
    <lineage>
        <taxon>Eukaryota</taxon>
        <taxon>Fungi</taxon>
        <taxon>Dikarya</taxon>
        <taxon>Ascomycota</taxon>
        <taxon>Pezizomycotina</taxon>
        <taxon>Dothideomycetes</taxon>
        <taxon>Pleosporomycetidae</taxon>
        <taxon>Pleosporales</taxon>
        <taxon>Lindgomycetaceae</taxon>
        <taxon>Lindgomyces</taxon>
    </lineage>
</organism>
<sequence length="325" mass="36062">MSPPKILMGTGLWGDETSKEVVTKLAEVLKELKIKEIDGAALYPITNPGQSEKLIGECGYVENGFLVDSKILHFGGGEGTLSKAAIERSLDQSLANIKTDKLHILYCHGPDKETPIAEQVATLDAEYKKGKFEKLGVCNFPIEMLEQYLKTAEEKGYIKPSVFQGQYNLLCRGYEARLLPLLRKHNISFVAYSPLAGGYLTGKLTFSTGTEDLKETRFNVSDTNYMGMAYRNWYDKPSMHSAVRKMEGLCKAHGVQMSDAACRWVLHHSILDGEHGDGVIIGPRTLAQLAKYAESYKQGPLTDELAKELSDVWEIVKEDAASIVY</sequence>
<dbReference type="EMBL" id="MU003492">
    <property type="protein sequence ID" value="KAF2477646.1"/>
    <property type="molecule type" value="Genomic_DNA"/>
</dbReference>